<accession>A0AAV7N4G7</accession>
<comment type="caution">
    <text evidence="2">The sequence shown here is derived from an EMBL/GenBank/DDBJ whole genome shotgun (WGS) entry which is preliminary data.</text>
</comment>
<organism evidence="2 3">
    <name type="scientific">Pleurodeles waltl</name>
    <name type="common">Iberian ribbed newt</name>
    <dbReference type="NCBI Taxonomy" id="8319"/>
    <lineage>
        <taxon>Eukaryota</taxon>
        <taxon>Metazoa</taxon>
        <taxon>Chordata</taxon>
        <taxon>Craniata</taxon>
        <taxon>Vertebrata</taxon>
        <taxon>Euteleostomi</taxon>
        <taxon>Amphibia</taxon>
        <taxon>Batrachia</taxon>
        <taxon>Caudata</taxon>
        <taxon>Salamandroidea</taxon>
        <taxon>Salamandridae</taxon>
        <taxon>Pleurodelinae</taxon>
        <taxon>Pleurodeles</taxon>
    </lineage>
</organism>
<keyword evidence="3" id="KW-1185">Reference proteome</keyword>
<feature type="region of interest" description="Disordered" evidence="1">
    <location>
        <begin position="110"/>
        <end position="153"/>
    </location>
</feature>
<sequence length="153" mass="16300">MGPASGIGRAPELEPEGEASLGPADSQAQAPGGTAGWRKEVPVPGPGGGPARAPEPKLTGEASLSPVDSQAWAPREGLACGPEWTSPLAYIFFGDKMKVLHVRRTRTPDVRAMRDSGKERENTQRRSLRGSSRKLEVSPLEEEDNAIQEPKGH</sequence>
<evidence type="ECO:0000256" key="1">
    <source>
        <dbReference type="SAM" id="MobiDB-lite"/>
    </source>
</evidence>
<feature type="region of interest" description="Disordered" evidence="1">
    <location>
        <begin position="1"/>
        <end position="70"/>
    </location>
</feature>
<name>A0AAV7N4G7_PLEWA</name>
<feature type="compositionally biased region" description="Basic and acidic residues" evidence="1">
    <location>
        <begin position="110"/>
        <end position="124"/>
    </location>
</feature>
<dbReference type="AlphaFoldDB" id="A0AAV7N4G7"/>
<protein>
    <submittedName>
        <fullName evidence="2">Uncharacterized protein</fullName>
    </submittedName>
</protein>
<gene>
    <name evidence="2" type="ORF">NDU88_007509</name>
</gene>
<dbReference type="EMBL" id="JANPWB010000013">
    <property type="protein sequence ID" value="KAJ1110154.1"/>
    <property type="molecule type" value="Genomic_DNA"/>
</dbReference>
<evidence type="ECO:0000313" key="2">
    <source>
        <dbReference type="EMBL" id="KAJ1110154.1"/>
    </source>
</evidence>
<dbReference type="Proteomes" id="UP001066276">
    <property type="component" value="Chromosome 9"/>
</dbReference>
<proteinExistence type="predicted"/>
<evidence type="ECO:0000313" key="3">
    <source>
        <dbReference type="Proteomes" id="UP001066276"/>
    </source>
</evidence>
<reference evidence="2" key="1">
    <citation type="journal article" date="2022" name="bioRxiv">
        <title>Sequencing and chromosome-scale assembly of the giantPleurodeles waltlgenome.</title>
        <authorList>
            <person name="Brown T."/>
            <person name="Elewa A."/>
            <person name="Iarovenko S."/>
            <person name="Subramanian E."/>
            <person name="Araus A.J."/>
            <person name="Petzold A."/>
            <person name="Susuki M."/>
            <person name="Suzuki K.-i.T."/>
            <person name="Hayashi T."/>
            <person name="Toyoda A."/>
            <person name="Oliveira C."/>
            <person name="Osipova E."/>
            <person name="Leigh N.D."/>
            <person name="Simon A."/>
            <person name="Yun M.H."/>
        </authorList>
    </citation>
    <scope>NUCLEOTIDE SEQUENCE</scope>
    <source>
        <strain evidence="2">20211129_DDA</strain>
        <tissue evidence="2">Liver</tissue>
    </source>
</reference>